<evidence type="ECO:0000313" key="9">
    <source>
        <dbReference type="EMBL" id="AEA34059.1"/>
    </source>
</evidence>
<dbReference type="Pfam" id="PF02492">
    <property type="entry name" value="cobW"/>
    <property type="match status" value="1"/>
</dbReference>
<dbReference type="AlphaFoldDB" id="F2LWC5"/>
<keyword evidence="3" id="KW-0479">Metal-binding</keyword>
<sequence length="217" mass="24179">MKRVVVQKKVLERNDETANKIRELLASKGIFSLNFMSSPGAGKTTIVEKTIQALKDDFRISFIDGDLDTDRDAERVKALGVDVVQINTSGACHLDAQMVYEALGKVSLNCDLLIIENVGNLVCPATFDIGVDKNIVILSVPEGDDKVKKYPVMFNVADVVLINKIDLLDILDFDLEKVKGELREISPNAKVFEVSAKNDTNLDSWFNYLKELVKPYK</sequence>
<evidence type="ECO:0000256" key="7">
    <source>
        <dbReference type="ARBA" id="ARBA00023134"/>
    </source>
</evidence>
<keyword evidence="5" id="KW-0378">Hydrolase</keyword>
<name>F2LWC5_HIPMA</name>
<dbReference type="GO" id="GO:0008270">
    <property type="term" value="F:zinc ion binding"/>
    <property type="evidence" value="ECO:0007669"/>
    <property type="project" value="TreeGrafter"/>
</dbReference>
<dbReference type="Gene3D" id="3.40.50.300">
    <property type="entry name" value="P-loop containing nucleotide triphosphate hydrolases"/>
    <property type="match status" value="1"/>
</dbReference>
<evidence type="ECO:0000313" key="10">
    <source>
        <dbReference type="Proteomes" id="UP000008139"/>
    </source>
</evidence>
<gene>
    <name evidence="9" type="ordered locus">Hipma_1093</name>
</gene>
<reference evidence="9 10" key="1">
    <citation type="journal article" date="2011" name="Stand. Genomic Sci.">
        <title>Complete genome sequence of the thermophilic sulfur-reducer Hippea maritima type strain (MH(2)).</title>
        <authorList>
            <person name="Huntemann M."/>
            <person name="Lu M."/>
            <person name="Nolan M."/>
            <person name="Lapidus A."/>
            <person name="Lucas S."/>
            <person name="Hammon N."/>
            <person name="Deshpande S."/>
            <person name="Cheng J.F."/>
            <person name="Tapia R."/>
            <person name="Han C."/>
            <person name="Goodwin L."/>
            <person name="Pitluck S."/>
            <person name="Liolios K."/>
            <person name="Pagani I."/>
            <person name="Ivanova N."/>
            <person name="Ovchinikova G."/>
            <person name="Pati A."/>
            <person name="Chen A."/>
            <person name="Palaniappan K."/>
            <person name="Land M."/>
            <person name="Hauser L."/>
            <person name="Jeffries C.D."/>
            <person name="Detter J.C."/>
            <person name="Brambilla E.M."/>
            <person name="Rohde M."/>
            <person name="Spring S."/>
            <person name="Goker M."/>
            <person name="Woyke T."/>
            <person name="Bristow J."/>
            <person name="Eisen J.A."/>
            <person name="Markowitz V."/>
            <person name="Hugenholtz P."/>
            <person name="Kyrpides N.C."/>
            <person name="Klenk H.P."/>
            <person name="Mavromatis K."/>
        </authorList>
    </citation>
    <scope>NUCLEOTIDE SEQUENCE [LARGE SCALE GENOMIC DNA]</scope>
    <source>
        <strain evidence="10">ATCC 700847 / DSM 10411 / MH2</strain>
    </source>
</reference>
<dbReference type="InterPro" id="IPR004392">
    <property type="entry name" value="Hyd_mat_HypB"/>
</dbReference>
<proteinExistence type="inferred from homology"/>
<dbReference type="Proteomes" id="UP000008139">
    <property type="component" value="Chromosome"/>
</dbReference>
<evidence type="ECO:0000256" key="2">
    <source>
        <dbReference type="ARBA" id="ARBA00022596"/>
    </source>
</evidence>
<keyword evidence="10" id="KW-1185">Reference proteome</keyword>
<dbReference type="InParanoid" id="F2LWC5"/>
<evidence type="ECO:0000256" key="1">
    <source>
        <dbReference type="ARBA" id="ARBA00006211"/>
    </source>
</evidence>
<dbReference type="PANTHER" id="PTHR30134:SF2">
    <property type="entry name" value="HYDROGENASE MATURATION FACTOR HYPB"/>
    <property type="match status" value="1"/>
</dbReference>
<dbReference type="EMBL" id="CP002606">
    <property type="protein sequence ID" value="AEA34059.1"/>
    <property type="molecule type" value="Genomic_DNA"/>
</dbReference>
<protein>
    <submittedName>
        <fullName evidence="9">Hydrogenase accessory protein HypB</fullName>
    </submittedName>
</protein>
<dbReference type="PANTHER" id="PTHR30134">
    <property type="entry name" value="HYDROGENASE PROTEIN ASSEMBLY PROTEIN, NICKEL CHAPERONE"/>
    <property type="match status" value="1"/>
</dbReference>
<dbReference type="FunCoup" id="F2LWC5">
    <property type="interactions" value="29"/>
</dbReference>
<evidence type="ECO:0000259" key="8">
    <source>
        <dbReference type="Pfam" id="PF02492"/>
    </source>
</evidence>
<dbReference type="GO" id="GO:0051604">
    <property type="term" value="P:protein maturation"/>
    <property type="evidence" value="ECO:0007669"/>
    <property type="project" value="InterPro"/>
</dbReference>
<keyword evidence="7" id="KW-0342">GTP-binding</keyword>
<evidence type="ECO:0000256" key="6">
    <source>
        <dbReference type="ARBA" id="ARBA00022833"/>
    </source>
</evidence>
<dbReference type="PIRSF" id="PIRSF005624">
    <property type="entry name" value="Ni-bind_GTPase"/>
    <property type="match status" value="1"/>
</dbReference>
<dbReference type="HOGENOM" id="CLU_056148_0_1_7"/>
<dbReference type="NCBIfam" id="TIGR00073">
    <property type="entry name" value="hypB"/>
    <property type="match status" value="1"/>
</dbReference>
<dbReference type="SUPFAM" id="SSF52540">
    <property type="entry name" value="P-loop containing nucleoside triphosphate hydrolases"/>
    <property type="match status" value="1"/>
</dbReference>
<keyword evidence="2" id="KW-0533">Nickel</keyword>
<accession>F2LWC5</accession>
<dbReference type="STRING" id="760142.Hipma_1093"/>
<keyword evidence="4" id="KW-0547">Nucleotide-binding</keyword>
<dbReference type="PRINTS" id="PR00449">
    <property type="entry name" value="RASTRNSFRMNG"/>
</dbReference>
<dbReference type="OrthoDB" id="9802035at2"/>
<dbReference type="GO" id="GO:0016151">
    <property type="term" value="F:nickel cation binding"/>
    <property type="evidence" value="ECO:0007669"/>
    <property type="project" value="InterPro"/>
</dbReference>
<comment type="similarity">
    <text evidence="1">Belongs to the SIMIBI class G3E GTPase family. HypB/HupM subfamily.</text>
</comment>
<reference evidence="10" key="2">
    <citation type="submission" date="2011-03" db="EMBL/GenBank/DDBJ databases">
        <title>The complete genome of Hippea maritima DSM 10411.</title>
        <authorList>
            <consortium name="US DOE Joint Genome Institute (JGI-PGF)"/>
            <person name="Lucas S."/>
            <person name="Copeland A."/>
            <person name="Lapidus A."/>
            <person name="Bruce D."/>
            <person name="Goodwin L."/>
            <person name="Pitluck S."/>
            <person name="Peters L."/>
            <person name="Kyrpides N."/>
            <person name="Mavromatis K."/>
            <person name="Pagani I."/>
            <person name="Ivanova N."/>
            <person name="Mikhailova N."/>
            <person name="Lu M."/>
            <person name="Detter J.C."/>
            <person name="Tapia R."/>
            <person name="Han C."/>
            <person name="Land M."/>
            <person name="Hauser L."/>
            <person name="Markowitz V."/>
            <person name="Cheng J.-F."/>
            <person name="Hugenholtz P."/>
            <person name="Woyke T."/>
            <person name="Wu D."/>
            <person name="Spring S."/>
            <person name="Schroeder M."/>
            <person name="Brambilla E."/>
            <person name="Klenk H.-P."/>
            <person name="Eisen J.A."/>
        </authorList>
    </citation>
    <scope>NUCLEOTIDE SEQUENCE [LARGE SCALE GENOMIC DNA]</scope>
    <source>
        <strain evidence="10">ATCC 700847 / DSM 10411 / MH2</strain>
    </source>
</reference>
<evidence type="ECO:0000256" key="5">
    <source>
        <dbReference type="ARBA" id="ARBA00022801"/>
    </source>
</evidence>
<dbReference type="KEGG" id="hmr:Hipma_1093"/>
<dbReference type="RefSeq" id="WP_013682097.1">
    <property type="nucleotide sequence ID" value="NC_015318.1"/>
</dbReference>
<dbReference type="eggNOG" id="COG0378">
    <property type="taxonomic scope" value="Bacteria"/>
</dbReference>
<dbReference type="InterPro" id="IPR027417">
    <property type="entry name" value="P-loop_NTPase"/>
</dbReference>
<dbReference type="InterPro" id="IPR003495">
    <property type="entry name" value="CobW/HypB/UreG_nucleotide-bd"/>
</dbReference>
<feature type="domain" description="CobW/HypB/UreG nucleotide-binding" evidence="8">
    <location>
        <begin position="37"/>
        <end position="192"/>
    </location>
</feature>
<keyword evidence="6" id="KW-0862">Zinc</keyword>
<evidence type="ECO:0000256" key="3">
    <source>
        <dbReference type="ARBA" id="ARBA00022723"/>
    </source>
</evidence>
<dbReference type="GO" id="GO:0005525">
    <property type="term" value="F:GTP binding"/>
    <property type="evidence" value="ECO:0007669"/>
    <property type="project" value="UniProtKB-KW"/>
</dbReference>
<evidence type="ECO:0000256" key="4">
    <source>
        <dbReference type="ARBA" id="ARBA00022741"/>
    </source>
</evidence>
<organism evidence="9 10">
    <name type="scientific">Hippea maritima (strain ATCC 700847 / DSM 10411 / MH2)</name>
    <dbReference type="NCBI Taxonomy" id="760142"/>
    <lineage>
        <taxon>Bacteria</taxon>
        <taxon>Pseudomonadati</taxon>
        <taxon>Campylobacterota</taxon>
        <taxon>Desulfurellia</taxon>
        <taxon>Desulfurellales</taxon>
        <taxon>Hippeaceae</taxon>
        <taxon>Hippea</taxon>
    </lineage>
</organism>
<dbReference type="GO" id="GO:0003924">
    <property type="term" value="F:GTPase activity"/>
    <property type="evidence" value="ECO:0007669"/>
    <property type="project" value="InterPro"/>
</dbReference>